<dbReference type="Proteomes" id="UP000671913">
    <property type="component" value="Chromosome"/>
</dbReference>
<dbReference type="Gene3D" id="3.30.700.10">
    <property type="entry name" value="Glycoprotein, Type 4 Pilin"/>
    <property type="match status" value="1"/>
</dbReference>
<keyword evidence="5 6" id="KW-0472">Membrane</keyword>
<gene>
    <name evidence="7" type="ORF">ACETAC_06325</name>
</gene>
<comment type="subcellular location">
    <subcellularLocation>
        <location evidence="1">Membrane</location>
        <topology evidence="1">Single-pass membrane protein</topology>
    </subcellularLocation>
</comment>
<dbReference type="PANTHER" id="PTHR30093:SF44">
    <property type="entry name" value="TYPE II SECRETION SYSTEM CORE PROTEIN G"/>
    <property type="match status" value="1"/>
</dbReference>
<evidence type="ECO:0000256" key="3">
    <source>
        <dbReference type="ARBA" id="ARBA00022692"/>
    </source>
</evidence>
<accession>A0A975AXQ6</accession>
<dbReference type="NCBIfam" id="TIGR02532">
    <property type="entry name" value="IV_pilin_GFxxxE"/>
    <property type="match status" value="1"/>
</dbReference>
<dbReference type="PANTHER" id="PTHR30093">
    <property type="entry name" value="GENERAL SECRETION PATHWAY PROTEIN G"/>
    <property type="match status" value="1"/>
</dbReference>
<dbReference type="AlphaFoldDB" id="A0A975AXQ6"/>
<dbReference type="Pfam" id="PF07963">
    <property type="entry name" value="N_methyl"/>
    <property type="match status" value="1"/>
</dbReference>
<organism evidence="7 8">
    <name type="scientific">Aceticella autotrophica</name>
    <dbReference type="NCBI Taxonomy" id="2755338"/>
    <lineage>
        <taxon>Bacteria</taxon>
        <taxon>Bacillati</taxon>
        <taxon>Bacillota</taxon>
        <taxon>Clostridia</taxon>
        <taxon>Thermoanaerobacterales</taxon>
        <taxon>Thermoanaerobacteraceae</taxon>
        <taxon>Aceticella</taxon>
    </lineage>
</organism>
<evidence type="ECO:0000256" key="6">
    <source>
        <dbReference type="SAM" id="Phobius"/>
    </source>
</evidence>
<evidence type="ECO:0000256" key="4">
    <source>
        <dbReference type="ARBA" id="ARBA00022989"/>
    </source>
</evidence>
<evidence type="ECO:0000256" key="5">
    <source>
        <dbReference type="ARBA" id="ARBA00023136"/>
    </source>
</evidence>
<dbReference type="PROSITE" id="PS00409">
    <property type="entry name" value="PROKAR_NTER_METHYL"/>
    <property type="match status" value="1"/>
</dbReference>
<keyword evidence="2" id="KW-0488">Methylation</keyword>
<dbReference type="KEGG" id="aaut:ACETAC_06325"/>
<dbReference type="EMBL" id="CP060096">
    <property type="protein sequence ID" value="QSZ28382.1"/>
    <property type="molecule type" value="Genomic_DNA"/>
</dbReference>
<protein>
    <submittedName>
        <fullName evidence="7">Prepilin-type N-terminal cleavage/methylation domain-containing protein</fullName>
    </submittedName>
</protein>
<dbReference type="SUPFAM" id="SSF54523">
    <property type="entry name" value="Pili subunits"/>
    <property type="match status" value="1"/>
</dbReference>
<reference evidence="7" key="1">
    <citation type="submission" date="2020-08" db="EMBL/GenBank/DDBJ databases">
        <title>Genomic insights into the carbon and energy metabolism of the first obligate autotrophic acetogenic bacterium Aceticella autotrophica gen. nov., sp. nov.</title>
        <authorList>
            <person name="Toshchakov S.V."/>
            <person name="Elcheninov A.G."/>
            <person name="Kublanov I.V."/>
            <person name="Frolov E.N."/>
            <person name="Lebedinsky A.V."/>
        </authorList>
    </citation>
    <scope>NUCLEOTIDE SEQUENCE</scope>
    <source>
        <strain evidence="7">3443-3Ac</strain>
    </source>
</reference>
<evidence type="ECO:0000313" key="8">
    <source>
        <dbReference type="Proteomes" id="UP000671913"/>
    </source>
</evidence>
<keyword evidence="8" id="KW-1185">Reference proteome</keyword>
<evidence type="ECO:0000256" key="1">
    <source>
        <dbReference type="ARBA" id="ARBA00004167"/>
    </source>
</evidence>
<feature type="transmembrane region" description="Helical" evidence="6">
    <location>
        <begin position="15"/>
        <end position="35"/>
    </location>
</feature>
<name>A0A975AXQ6_9THEO</name>
<evidence type="ECO:0000256" key="2">
    <source>
        <dbReference type="ARBA" id="ARBA00022481"/>
    </source>
</evidence>
<proteinExistence type="predicted"/>
<dbReference type="InterPro" id="IPR045584">
    <property type="entry name" value="Pilin-like"/>
</dbReference>
<dbReference type="GO" id="GO:0016020">
    <property type="term" value="C:membrane"/>
    <property type="evidence" value="ECO:0007669"/>
    <property type="project" value="UniProtKB-SubCell"/>
</dbReference>
<evidence type="ECO:0000313" key="7">
    <source>
        <dbReference type="EMBL" id="QSZ28382.1"/>
    </source>
</evidence>
<keyword evidence="4 6" id="KW-1133">Transmembrane helix</keyword>
<keyword evidence="3 6" id="KW-0812">Transmembrane</keyword>
<sequence>MIWLIKALNRDEKGFTLIELIAVIAILGILAAIAIPRITGSVSTAKTNADKANAQIIGQAAERYMTEKGLDKVPNDNINQLVADGYLNKVPKTSANGDFILCTSDSKATVKIGTIEYYPTPPSN</sequence>
<dbReference type="InterPro" id="IPR012902">
    <property type="entry name" value="N_methyl_site"/>
</dbReference>
<dbReference type="RefSeq" id="WP_284681082.1">
    <property type="nucleotide sequence ID" value="NZ_CP060096.1"/>
</dbReference>